<protein>
    <recommendedName>
        <fullName evidence="3">Helix-turn-helix domain-containing protein</fullName>
    </recommendedName>
</protein>
<comment type="caution">
    <text evidence="1">The sequence shown here is derived from an EMBL/GenBank/DDBJ whole genome shotgun (WGS) entry which is preliminary data.</text>
</comment>
<reference evidence="1 2" key="1">
    <citation type="submission" date="2016-06" db="EMBL/GenBank/DDBJ databases">
        <title>Genome sequence of Clostridium acetireducens DSM 10703.</title>
        <authorList>
            <person name="Poehlein A."/>
            <person name="Fluechter S."/>
            <person name="Duerre P."/>
            <person name="Daniel R."/>
        </authorList>
    </citation>
    <scope>NUCLEOTIDE SEQUENCE [LARGE SCALE GENOMIC DNA]</scope>
    <source>
        <strain evidence="1 2">DSM 10703</strain>
    </source>
</reference>
<name>A0A1E8EZF0_9CLOT</name>
<dbReference type="InterPro" id="IPR036388">
    <property type="entry name" value="WH-like_DNA-bd_sf"/>
</dbReference>
<dbReference type="AlphaFoldDB" id="A0A1E8EZF0"/>
<dbReference type="Gene3D" id="1.10.10.10">
    <property type="entry name" value="Winged helix-like DNA-binding domain superfamily/Winged helix DNA-binding domain"/>
    <property type="match status" value="1"/>
</dbReference>
<keyword evidence="2" id="KW-1185">Reference proteome</keyword>
<organism evidence="1 2">
    <name type="scientific">Clostridium acetireducens DSM 10703</name>
    <dbReference type="NCBI Taxonomy" id="1121290"/>
    <lineage>
        <taxon>Bacteria</taxon>
        <taxon>Bacillati</taxon>
        <taxon>Bacillota</taxon>
        <taxon>Clostridia</taxon>
        <taxon>Eubacteriales</taxon>
        <taxon>Clostridiaceae</taxon>
        <taxon>Clostridium</taxon>
    </lineage>
</organism>
<evidence type="ECO:0000313" key="1">
    <source>
        <dbReference type="EMBL" id="OFI06501.1"/>
    </source>
</evidence>
<accession>A0A1E8EZF0</accession>
<evidence type="ECO:0000313" key="2">
    <source>
        <dbReference type="Proteomes" id="UP000175744"/>
    </source>
</evidence>
<dbReference type="InterPro" id="IPR036390">
    <property type="entry name" value="WH_DNA-bd_sf"/>
</dbReference>
<sequence length="134" mass="16007">MFYMSKYTLMENKILNKKISSGAFKLYFILSSYCFGEKNICFPSQKYLAKKLDKSTRTVQRYTKELRECGLIEIEKGRRGINNYKVMYFKKSIYKNVVNKNKNFSKKNKSNVFCSFPQRSYDFEALEKKLLGWE</sequence>
<proteinExistence type="predicted"/>
<evidence type="ECO:0008006" key="3">
    <source>
        <dbReference type="Google" id="ProtNLM"/>
    </source>
</evidence>
<dbReference type="EMBL" id="LZFO01000011">
    <property type="protein sequence ID" value="OFI06501.1"/>
    <property type="molecule type" value="Genomic_DNA"/>
</dbReference>
<dbReference type="Pfam" id="PF13730">
    <property type="entry name" value="HTH_36"/>
    <property type="match status" value="1"/>
</dbReference>
<dbReference type="SUPFAM" id="SSF46785">
    <property type="entry name" value="Winged helix' DNA-binding domain"/>
    <property type="match status" value="1"/>
</dbReference>
<dbReference type="STRING" id="1121290.CLAOCE_10010"/>
<dbReference type="Proteomes" id="UP000175744">
    <property type="component" value="Unassembled WGS sequence"/>
</dbReference>
<gene>
    <name evidence="1" type="ORF">CLOACE_10010</name>
</gene>